<sequence length="286" mass="33715">MSDPKIIAAVVSGSVTLSVLILKGLTKPFWEKHFHHFKIRTEHKYEQKKKIKEAISKYKVPLIDAAESLNHRLWNFSGNCSKDWLTFKPKEKIKDKYYLQSFCYRYLVFFAWCRKIEKELVYLDSTLSDKDDLYFVKYLKTMQNIFCDVSLFDGRNYDSEHAVDHFFKDQLLSMADSLITESGVVSFSEFQTWNISKYKKVSDYFSTISKNQDCNKWFALHGFHFVLMAFLSKYGYDYQKTSKCKLEQLRDDTPQNLVANNLFELVKKSHLDKCKNMKVTMKVLGA</sequence>
<dbReference type="AlphaFoldDB" id="A0A853R9R3"/>
<dbReference type="Proteomes" id="UP000094808">
    <property type="component" value="Unassembled WGS sequence"/>
</dbReference>
<evidence type="ECO:0000313" key="2">
    <source>
        <dbReference type="Proteomes" id="UP000094808"/>
    </source>
</evidence>
<protein>
    <submittedName>
        <fullName evidence="1">Uncharacterized protein</fullName>
    </submittedName>
</protein>
<accession>A0A853R9R3</accession>
<gene>
    <name evidence="1" type="ORF">A1QS_13385</name>
</gene>
<reference evidence="1 2" key="1">
    <citation type="journal article" date="2012" name="Science">
        <title>Ecological populations of bacteria act as socially cohesive units of antibiotic production and resistance.</title>
        <authorList>
            <person name="Cordero O.X."/>
            <person name="Wildschutte H."/>
            <person name="Kirkup B."/>
            <person name="Proehl S."/>
            <person name="Ngo L."/>
            <person name="Hussain F."/>
            <person name="Le Roux F."/>
            <person name="Mincer T."/>
            <person name="Polz M.F."/>
        </authorList>
    </citation>
    <scope>NUCLEOTIDE SEQUENCE [LARGE SCALE GENOMIC DNA]</scope>
    <source>
        <strain evidence="1 2">FS-238</strain>
    </source>
</reference>
<name>A0A853R9R3_9VIBR</name>
<dbReference type="EMBL" id="AJYS02000037">
    <property type="protein sequence ID" value="OEE41347.1"/>
    <property type="molecule type" value="Genomic_DNA"/>
</dbReference>
<evidence type="ECO:0000313" key="1">
    <source>
        <dbReference type="EMBL" id="OEE41347.1"/>
    </source>
</evidence>
<dbReference type="RefSeq" id="WP_017045840.1">
    <property type="nucleotide sequence ID" value="NZ_AJYS02000037.1"/>
</dbReference>
<comment type="caution">
    <text evidence="1">The sequence shown here is derived from an EMBL/GenBank/DDBJ whole genome shotgun (WGS) entry which is preliminary data.</text>
</comment>
<keyword evidence="2" id="KW-1185">Reference proteome</keyword>
<organism evidence="1 2">
    <name type="scientific">Vibrio ordalii FS-238</name>
    <dbReference type="NCBI Taxonomy" id="617133"/>
    <lineage>
        <taxon>Bacteria</taxon>
        <taxon>Pseudomonadati</taxon>
        <taxon>Pseudomonadota</taxon>
        <taxon>Gammaproteobacteria</taxon>
        <taxon>Vibrionales</taxon>
        <taxon>Vibrionaceae</taxon>
        <taxon>Vibrio</taxon>
    </lineage>
</organism>
<proteinExistence type="predicted"/>